<reference evidence="2 3" key="1">
    <citation type="submission" date="2014-02" db="EMBL/GenBank/DDBJ databases">
        <title>Genome sequence of Paenibacillus darwinianus reveals adaptive mechanisms for survival in Antarctic soils.</title>
        <authorList>
            <person name="Dsouza M."/>
            <person name="Taylor M.W."/>
            <person name="Turner S.J."/>
            <person name="Aislabie J."/>
        </authorList>
    </citation>
    <scope>NUCLEOTIDE SEQUENCE [LARGE SCALE GENOMIC DNA]</scope>
    <source>
        <strain evidence="2 3">CE1</strain>
    </source>
</reference>
<dbReference type="InterPro" id="IPR010001">
    <property type="entry name" value="BofA"/>
</dbReference>
<proteinExistence type="predicted"/>
<accession>A0A9W5W6V1</accession>
<evidence type="ECO:0000256" key="1">
    <source>
        <dbReference type="SAM" id="Phobius"/>
    </source>
</evidence>
<sequence>MKLGWSILFAGSLAALLFVLVRHRVSWGGLKHFGLHVAAAALFLYLLNGSGLISGFHIPLNPSTIATVTLLGVPGIALILGLQWSVL</sequence>
<dbReference type="Proteomes" id="UP000053750">
    <property type="component" value="Unassembled WGS sequence"/>
</dbReference>
<evidence type="ECO:0000313" key="3">
    <source>
        <dbReference type="Proteomes" id="UP000053750"/>
    </source>
</evidence>
<gene>
    <name evidence="2" type="ORF">BG53_06770</name>
</gene>
<dbReference type="AlphaFoldDB" id="A0A9W5W6V1"/>
<comment type="caution">
    <text evidence="2">The sequence shown here is derived from an EMBL/GenBank/DDBJ whole genome shotgun (WGS) entry which is preliminary data.</text>
</comment>
<dbReference type="Pfam" id="PF07441">
    <property type="entry name" value="BofA"/>
    <property type="match status" value="1"/>
</dbReference>
<organism evidence="2 3">
    <name type="scientific">Paenibacillus darwinianus</name>
    <dbReference type="NCBI Taxonomy" id="1380763"/>
    <lineage>
        <taxon>Bacteria</taxon>
        <taxon>Bacillati</taxon>
        <taxon>Bacillota</taxon>
        <taxon>Bacilli</taxon>
        <taxon>Bacillales</taxon>
        <taxon>Paenibacillaceae</taxon>
        <taxon>Paenibacillus</taxon>
    </lineage>
</organism>
<name>A0A9W5W6V1_9BACL</name>
<dbReference type="RefSeq" id="WP_036584650.1">
    <property type="nucleotide sequence ID" value="NZ_KK082163.1"/>
</dbReference>
<keyword evidence="3" id="KW-1185">Reference proteome</keyword>
<feature type="transmembrane region" description="Helical" evidence="1">
    <location>
        <begin position="65"/>
        <end position="86"/>
    </location>
</feature>
<dbReference type="EMBL" id="JFHU01000196">
    <property type="protein sequence ID" value="EXX86264.1"/>
    <property type="molecule type" value="Genomic_DNA"/>
</dbReference>
<keyword evidence="1" id="KW-0812">Transmembrane</keyword>
<protein>
    <submittedName>
        <fullName evidence="2">Pro-sigmaK processing inhibitor BofA</fullName>
    </submittedName>
</protein>
<keyword evidence="1" id="KW-1133">Transmembrane helix</keyword>
<dbReference type="OrthoDB" id="2659295at2"/>
<evidence type="ECO:0000313" key="2">
    <source>
        <dbReference type="EMBL" id="EXX86264.1"/>
    </source>
</evidence>
<feature type="transmembrane region" description="Helical" evidence="1">
    <location>
        <begin position="32"/>
        <end position="53"/>
    </location>
</feature>
<keyword evidence="1" id="KW-0472">Membrane</keyword>